<sequence length="445" mass="50758">MRSKRDIVNELSEIDKELDNGLISETNILRRLELKSKLLNINDMESKDYIQKAKVTWAIEGDENSKFFHGIINIKRSQLAIRGIFVDGTWCTEPGTIKQMFVKHFEARFKEPGLHRFKFNFQFPKRLIQIQADDLERVVSRDEIRLAVWNCGDNKSPGPDGYSFEFLKKYWDIIGPDLCEAVEYFFRNGSFPKGCNSSFIALIPKVVDAKFKTTINVFKVDFAKAYDSISWDYLLDVLESFGFGQGDPLAPYLFILVMGSLHLSIRRLVDSGLYNGILLPGSETISHLFYADDVMFIRVSVGGRMTRLKAWDNVIAKLRTRLSKWKVKTLSIGGRLTLLKFVLGASPIYSMSIFKVPSGVLKTMEAIRSRALTRASGSITGFMIRLFTLNFPGCSPWNWTNIFRSLKNELRGDSVLSSRAPWWYGTLATNRTCHSVGYGHSQQLQ</sequence>
<name>A0A699I925_TANCI</name>
<reference evidence="1" key="1">
    <citation type="journal article" date="2019" name="Sci. Rep.">
        <title>Draft genome of Tanacetum cinerariifolium, the natural source of mosquito coil.</title>
        <authorList>
            <person name="Yamashiro T."/>
            <person name="Shiraishi A."/>
            <person name="Satake H."/>
            <person name="Nakayama K."/>
        </authorList>
    </citation>
    <scope>NUCLEOTIDE SEQUENCE</scope>
</reference>
<dbReference type="GO" id="GO:0003964">
    <property type="term" value="F:RNA-directed DNA polymerase activity"/>
    <property type="evidence" value="ECO:0007669"/>
    <property type="project" value="UniProtKB-KW"/>
</dbReference>
<gene>
    <name evidence="1" type="ORF">Tci_492856</name>
</gene>
<dbReference type="PANTHER" id="PTHR33116">
    <property type="entry name" value="REVERSE TRANSCRIPTASE ZINC-BINDING DOMAIN-CONTAINING PROTEIN-RELATED-RELATED"/>
    <property type="match status" value="1"/>
</dbReference>
<dbReference type="EMBL" id="BKCJ010252534">
    <property type="protein sequence ID" value="GEZ20883.1"/>
    <property type="molecule type" value="Genomic_DNA"/>
</dbReference>
<dbReference type="AlphaFoldDB" id="A0A699I925"/>
<proteinExistence type="predicted"/>
<keyword evidence="1" id="KW-0548">Nucleotidyltransferase</keyword>
<evidence type="ECO:0000313" key="1">
    <source>
        <dbReference type="EMBL" id="GEZ20883.1"/>
    </source>
</evidence>
<keyword evidence="1" id="KW-0695">RNA-directed DNA polymerase</keyword>
<keyword evidence="1" id="KW-0808">Transferase</keyword>
<accession>A0A699I925</accession>
<protein>
    <submittedName>
        <fullName evidence="1">RNA-directed DNA polymerase, eukaryota</fullName>
    </submittedName>
</protein>
<dbReference type="PANTHER" id="PTHR33116:SF79">
    <property type="entry name" value="REVERSE TRANSCRIPTASE DOMAIN, ZINC FINGER, CCHC-TYPE-RELATED"/>
    <property type="match status" value="1"/>
</dbReference>
<comment type="caution">
    <text evidence="1">The sequence shown here is derived from an EMBL/GenBank/DDBJ whole genome shotgun (WGS) entry which is preliminary data.</text>
</comment>
<organism evidence="1">
    <name type="scientific">Tanacetum cinerariifolium</name>
    <name type="common">Dalmatian daisy</name>
    <name type="synonym">Chrysanthemum cinerariifolium</name>
    <dbReference type="NCBI Taxonomy" id="118510"/>
    <lineage>
        <taxon>Eukaryota</taxon>
        <taxon>Viridiplantae</taxon>
        <taxon>Streptophyta</taxon>
        <taxon>Embryophyta</taxon>
        <taxon>Tracheophyta</taxon>
        <taxon>Spermatophyta</taxon>
        <taxon>Magnoliopsida</taxon>
        <taxon>eudicotyledons</taxon>
        <taxon>Gunneridae</taxon>
        <taxon>Pentapetalae</taxon>
        <taxon>asterids</taxon>
        <taxon>campanulids</taxon>
        <taxon>Asterales</taxon>
        <taxon>Asteraceae</taxon>
        <taxon>Asteroideae</taxon>
        <taxon>Anthemideae</taxon>
        <taxon>Anthemidinae</taxon>
        <taxon>Tanacetum</taxon>
    </lineage>
</organism>